<name>A0ABP0QQV1_9DINO</name>
<evidence type="ECO:0000256" key="1">
    <source>
        <dbReference type="SAM" id="MobiDB-lite"/>
    </source>
</evidence>
<evidence type="ECO:0000313" key="3">
    <source>
        <dbReference type="Proteomes" id="UP001642484"/>
    </source>
</evidence>
<keyword evidence="3" id="KW-1185">Reference proteome</keyword>
<gene>
    <name evidence="2" type="ORF">CCMP2556_LOCUS43544</name>
</gene>
<dbReference type="Proteomes" id="UP001642484">
    <property type="component" value="Unassembled WGS sequence"/>
</dbReference>
<comment type="caution">
    <text evidence="2">The sequence shown here is derived from an EMBL/GenBank/DDBJ whole genome shotgun (WGS) entry which is preliminary data.</text>
</comment>
<reference evidence="2 3" key="1">
    <citation type="submission" date="2024-02" db="EMBL/GenBank/DDBJ databases">
        <authorList>
            <person name="Chen Y."/>
            <person name="Shah S."/>
            <person name="Dougan E. K."/>
            <person name="Thang M."/>
            <person name="Chan C."/>
        </authorList>
    </citation>
    <scope>NUCLEOTIDE SEQUENCE [LARGE SCALE GENOMIC DNA]</scope>
</reference>
<accession>A0ABP0QQV1</accession>
<evidence type="ECO:0000313" key="2">
    <source>
        <dbReference type="EMBL" id="CAK9090645.1"/>
    </source>
</evidence>
<organism evidence="2 3">
    <name type="scientific">Durusdinium trenchii</name>
    <dbReference type="NCBI Taxonomy" id="1381693"/>
    <lineage>
        <taxon>Eukaryota</taxon>
        <taxon>Sar</taxon>
        <taxon>Alveolata</taxon>
        <taxon>Dinophyceae</taxon>
        <taxon>Suessiales</taxon>
        <taxon>Symbiodiniaceae</taxon>
        <taxon>Durusdinium</taxon>
    </lineage>
</organism>
<protein>
    <submittedName>
        <fullName evidence="2">Uncharacterized protein</fullName>
    </submittedName>
</protein>
<proteinExistence type="predicted"/>
<sequence>MNPKTLNPVLVKLSGICVMFCASSGNDMGRLLLRACEWLGSNVTLLWVLKAGRHTKDDAYHFASRRAPQPCATSDGSDAEALCVKDDGGSSGDDQVDVDHGR</sequence>
<dbReference type="EMBL" id="CAXAMN010024873">
    <property type="protein sequence ID" value="CAK9090645.1"/>
    <property type="molecule type" value="Genomic_DNA"/>
</dbReference>
<feature type="region of interest" description="Disordered" evidence="1">
    <location>
        <begin position="83"/>
        <end position="102"/>
    </location>
</feature>